<keyword evidence="5" id="KW-1185">Reference proteome</keyword>
<evidence type="ECO:0000256" key="1">
    <source>
        <dbReference type="ARBA" id="ARBA00022741"/>
    </source>
</evidence>
<dbReference type="Pfam" id="PF13614">
    <property type="entry name" value="AAA_31"/>
    <property type="match status" value="1"/>
</dbReference>
<feature type="domain" description="AAA" evidence="3">
    <location>
        <begin position="10"/>
        <end position="151"/>
    </location>
</feature>
<dbReference type="GO" id="GO:0051782">
    <property type="term" value="P:negative regulation of cell division"/>
    <property type="evidence" value="ECO:0007669"/>
    <property type="project" value="TreeGrafter"/>
</dbReference>
<dbReference type="GO" id="GO:0016887">
    <property type="term" value="F:ATP hydrolysis activity"/>
    <property type="evidence" value="ECO:0007669"/>
    <property type="project" value="TreeGrafter"/>
</dbReference>
<dbReference type="GO" id="GO:0009898">
    <property type="term" value="C:cytoplasmic side of plasma membrane"/>
    <property type="evidence" value="ECO:0007669"/>
    <property type="project" value="TreeGrafter"/>
</dbReference>
<keyword evidence="1" id="KW-0547">Nucleotide-binding</keyword>
<dbReference type="GO" id="GO:0005524">
    <property type="term" value="F:ATP binding"/>
    <property type="evidence" value="ECO:0007669"/>
    <property type="project" value="UniProtKB-KW"/>
</dbReference>
<dbReference type="EMBL" id="QPJT01000029">
    <property type="protein sequence ID" value="RCX10412.1"/>
    <property type="molecule type" value="Genomic_DNA"/>
</dbReference>
<dbReference type="PANTHER" id="PTHR43384:SF6">
    <property type="entry name" value="SEPTUM SITE-DETERMINING PROTEIN MIND HOMOLOG, CHLOROPLASTIC"/>
    <property type="match status" value="1"/>
</dbReference>
<dbReference type="GO" id="GO:0005829">
    <property type="term" value="C:cytosol"/>
    <property type="evidence" value="ECO:0007669"/>
    <property type="project" value="TreeGrafter"/>
</dbReference>
<proteinExistence type="predicted"/>
<accession>A0A369ALZ6</accession>
<dbReference type="InterPro" id="IPR050625">
    <property type="entry name" value="ParA/MinD_ATPase"/>
</dbReference>
<dbReference type="Proteomes" id="UP000253034">
    <property type="component" value="Unassembled WGS sequence"/>
</dbReference>
<name>A0A369ALZ6_9FIRM</name>
<sequence length="245" mass="27169">MRSLVIAVWGKNGSGRSTIASNLAVCLAGKGYLVALVGASKAYGSVQHYLGMEVPEEKSIKKALEAINEDDMVKSFVQHKRLKDLFVMSLSNTENCLRLKTVKEEEGKSLLINTKDKFNYYIIDCTESFGDTLTTLGCRYADRVVEVIRPSIQAAAFRAAHRELIDGLKLASKLIPVANNNKNLIDINELEQKLKLKFTGILPYSRSVERSEGTGEPVCLSGAVTRADREYIKEIRKIVVLLEAK</sequence>
<evidence type="ECO:0000259" key="3">
    <source>
        <dbReference type="Pfam" id="PF13614"/>
    </source>
</evidence>
<reference evidence="4 5" key="1">
    <citation type="submission" date="2018-07" db="EMBL/GenBank/DDBJ databases">
        <title>Genomic Encyclopedia of Type Strains, Phase IV (KMG-IV): sequencing the most valuable type-strain genomes for metagenomic binning, comparative biology and taxonomic classification.</title>
        <authorList>
            <person name="Goeker M."/>
        </authorList>
    </citation>
    <scope>NUCLEOTIDE SEQUENCE [LARGE SCALE GENOMIC DNA]</scope>
    <source>
        <strain evidence="4 5">DSM 27016</strain>
    </source>
</reference>
<evidence type="ECO:0000313" key="5">
    <source>
        <dbReference type="Proteomes" id="UP000253034"/>
    </source>
</evidence>
<evidence type="ECO:0000313" key="4">
    <source>
        <dbReference type="EMBL" id="RCX10412.1"/>
    </source>
</evidence>
<gene>
    <name evidence="4" type="ORF">DFR58_1294</name>
</gene>
<dbReference type="AlphaFoldDB" id="A0A369ALZ6"/>
<keyword evidence="2" id="KW-0067">ATP-binding</keyword>
<dbReference type="Gene3D" id="3.40.50.300">
    <property type="entry name" value="P-loop containing nucleotide triphosphate hydrolases"/>
    <property type="match status" value="1"/>
</dbReference>
<dbReference type="SUPFAM" id="SSF52540">
    <property type="entry name" value="P-loop containing nucleoside triphosphate hydrolases"/>
    <property type="match status" value="1"/>
</dbReference>
<dbReference type="InterPro" id="IPR025669">
    <property type="entry name" value="AAA_dom"/>
</dbReference>
<protein>
    <submittedName>
        <fullName evidence="4">Septum formation inhibitor-activating ATPase MinD</fullName>
    </submittedName>
</protein>
<evidence type="ECO:0000256" key="2">
    <source>
        <dbReference type="ARBA" id="ARBA00022840"/>
    </source>
</evidence>
<organism evidence="4 5">
    <name type="scientific">Anaerobacterium chartisolvens</name>
    <dbReference type="NCBI Taxonomy" id="1297424"/>
    <lineage>
        <taxon>Bacteria</taxon>
        <taxon>Bacillati</taxon>
        <taxon>Bacillota</taxon>
        <taxon>Clostridia</taxon>
        <taxon>Eubacteriales</taxon>
        <taxon>Oscillospiraceae</taxon>
        <taxon>Anaerobacterium</taxon>
    </lineage>
</organism>
<dbReference type="PANTHER" id="PTHR43384">
    <property type="entry name" value="SEPTUM SITE-DETERMINING PROTEIN MIND HOMOLOG, CHLOROPLASTIC-RELATED"/>
    <property type="match status" value="1"/>
</dbReference>
<comment type="caution">
    <text evidence="4">The sequence shown here is derived from an EMBL/GenBank/DDBJ whole genome shotgun (WGS) entry which is preliminary data.</text>
</comment>
<dbReference type="OrthoDB" id="1705293at2"/>
<dbReference type="InterPro" id="IPR027417">
    <property type="entry name" value="P-loop_NTPase"/>
</dbReference>